<protein>
    <submittedName>
        <fullName evidence="1">NGG1p interacting factor NIF3</fullName>
    </submittedName>
</protein>
<dbReference type="KEGG" id="mars:A8C75_02395"/>
<dbReference type="EMBL" id="CP015839">
    <property type="protein sequence ID" value="ANG61430.1"/>
    <property type="molecule type" value="Genomic_DNA"/>
</dbReference>
<dbReference type="SUPFAM" id="SSF102705">
    <property type="entry name" value="NIF3 (NGG1p interacting factor 3)-like"/>
    <property type="match status" value="1"/>
</dbReference>
<name>A0A1A9EUL3_9GAMM</name>
<dbReference type="PANTHER" id="PTHR41774:SF1">
    <property type="entry name" value="NGG1P INTERACTING FACTOR NIF3"/>
    <property type="match status" value="1"/>
</dbReference>
<dbReference type="InterPro" id="IPR015867">
    <property type="entry name" value="N-reg_PII/ATP_PRibTrfase_C"/>
</dbReference>
<dbReference type="OrthoDB" id="9795763at2"/>
<dbReference type="STRING" id="1821621.A8C75_02395"/>
<proteinExistence type="predicted"/>
<accession>A0A1A9EUL3</accession>
<organism evidence="1 2">
    <name type="scientific">Marinobacterium aestuarii</name>
    <dbReference type="NCBI Taxonomy" id="1821621"/>
    <lineage>
        <taxon>Bacteria</taxon>
        <taxon>Pseudomonadati</taxon>
        <taxon>Pseudomonadota</taxon>
        <taxon>Gammaproteobacteria</taxon>
        <taxon>Oceanospirillales</taxon>
        <taxon>Oceanospirillaceae</taxon>
        <taxon>Marinobacterium</taxon>
    </lineage>
</organism>
<dbReference type="AlphaFoldDB" id="A0A1A9EUL3"/>
<dbReference type="InterPro" id="IPR036069">
    <property type="entry name" value="DUF34/NIF3_sf"/>
</dbReference>
<evidence type="ECO:0000313" key="2">
    <source>
        <dbReference type="Proteomes" id="UP000078070"/>
    </source>
</evidence>
<dbReference type="PANTHER" id="PTHR41774">
    <property type="match status" value="1"/>
</dbReference>
<reference evidence="1 2" key="2">
    <citation type="journal article" date="2018" name="Int. J. Syst. Evol. Microbiol.">
        <title>Marinobacterium aestuarii sp. nov., a benzene-degrading marine bacterium isolated from estuary sediment.</title>
        <authorList>
            <person name="Bae S.S."/>
            <person name="Jung J."/>
            <person name="Chung D."/>
            <person name="Baek K."/>
        </authorList>
    </citation>
    <scope>NUCLEOTIDE SEQUENCE [LARGE SCALE GENOMIC DNA]</scope>
    <source>
        <strain evidence="1 2">ST58-10</strain>
    </source>
</reference>
<dbReference type="Gene3D" id="3.30.70.120">
    <property type="match status" value="1"/>
</dbReference>
<sequence>MYKLCFYVPEENLQSVKQALFDAGVGRIGDYDSCCWQTRGTGQFRPLAGSNPHIGHQGELEQLSEWKVEMVCDDSLIRLAVATLKLAHPYEEVAFDAWRLESFDD</sequence>
<gene>
    <name evidence="1" type="ORF">A8C75_02395</name>
</gene>
<keyword evidence="2" id="KW-1185">Reference proteome</keyword>
<dbReference type="FunFam" id="3.30.70.120:FF:000006">
    <property type="entry name" value="GTP cyclohydrolase 1 type 2 homolog"/>
    <property type="match status" value="1"/>
</dbReference>
<reference evidence="2" key="1">
    <citation type="submission" date="2016-05" db="EMBL/GenBank/DDBJ databases">
        <authorList>
            <person name="Baek K."/>
            <person name="Yang S.-J."/>
        </authorList>
    </citation>
    <scope>NUCLEOTIDE SEQUENCE [LARGE SCALE GENOMIC DNA]</scope>
    <source>
        <strain evidence="2">ST58-10</strain>
    </source>
</reference>
<evidence type="ECO:0000313" key="1">
    <source>
        <dbReference type="EMBL" id="ANG61430.1"/>
    </source>
</evidence>
<dbReference type="RefSeq" id="WP_067377584.1">
    <property type="nucleotide sequence ID" value="NZ_CP015839.1"/>
</dbReference>
<dbReference type="Proteomes" id="UP000078070">
    <property type="component" value="Chromosome"/>
</dbReference>